<dbReference type="SUPFAM" id="SSF47203">
    <property type="entry name" value="Acyl-CoA dehydrogenase C-terminal domain-like"/>
    <property type="match status" value="1"/>
</dbReference>
<dbReference type="Proteomes" id="UP000537130">
    <property type="component" value="Unassembled WGS sequence"/>
</dbReference>
<dbReference type="Pfam" id="PF02771">
    <property type="entry name" value="Acyl-CoA_dh_N"/>
    <property type="match status" value="1"/>
</dbReference>
<dbReference type="SUPFAM" id="SSF56645">
    <property type="entry name" value="Acyl-CoA dehydrogenase NM domain-like"/>
    <property type="match status" value="1"/>
</dbReference>
<keyword evidence="5" id="KW-0560">Oxidoreductase</keyword>
<dbReference type="CDD" id="cd00567">
    <property type="entry name" value="ACAD"/>
    <property type="match status" value="1"/>
</dbReference>
<feature type="domain" description="Acyl-CoA dehydrogenase/oxidase C-terminal" evidence="6">
    <location>
        <begin position="223"/>
        <end position="353"/>
    </location>
</feature>
<sequence length="370" mass="40023">MNFDFSEDQKFIQEQARNFLASECDTARVRQTLEGEQAYDQALWQQIVELGWPATAISEDQGGLGLGYLELCVIAEELGRVVAPVPFIASVYLATEAIKLAADKAQQDTWLPQLAAGEWIGCLATQESAGALTTENLNTTVTDGSLSGKKTAVLHGEVADKAVVLAAEDGQPALYLVDLTAAGVTRKALTSIDPTLPLAELSFDQAPCEKLASSADTVAILSTLFDRAAVLLSFEQIGGCDAALNMGKEYTMGRYAFGRQVASFQAIKHKFADMFVATELARSNAYYGAWALSADDVELPLAAATARVSAIDAYYESSKENIQAHGGMGFTWEFDCHLYYRRAQALSLILGGNPQWKELLVERLLRIKAA</sequence>
<dbReference type="AlphaFoldDB" id="A0A7W4W4G4"/>
<evidence type="ECO:0000313" key="9">
    <source>
        <dbReference type="Proteomes" id="UP000537130"/>
    </source>
</evidence>
<dbReference type="EMBL" id="JACHWY010000001">
    <property type="protein sequence ID" value="MBB3047257.1"/>
    <property type="molecule type" value="Genomic_DNA"/>
</dbReference>
<keyword evidence="4" id="KW-0274">FAD</keyword>
<evidence type="ECO:0000256" key="4">
    <source>
        <dbReference type="ARBA" id="ARBA00022827"/>
    </source>
</evidence>
<evidence type="ECO:0000313" key="8">
    <source>
        <dbReference type="EMBL" id="MBB3047257.1"/>
    </source>
</evidence>
<keyword evidence="9" id="KW-1185">Reference proteome</keyword>
<comment type="caution">
    <text evidence="8">The sequence shown here is derived from an EMBL/GenBank/DDBJ whole genome shotgun (WGS) entry which is preliminary data.</text>
</comment>
<name>A0A7W4W4G4_9GAMM</name>
<feature type="domain" description="Acyl-CoA dehydrogenase/oxidase N-terminal" evidence="7">
    <location>
        <begin position="6"/>
        <end position="118"/>
    </location>
</feature>
<dbReference type="InterPro" id="IPR009075">
    <property type="entry name" value="AcylCo_DH/oxidase_C"/>
</dbReference>
<comment type="similarity">
    <text evidence="2">Belongs to the acyl-CoA dehydrogenase family.</text>
</comment>
<gene>
    <name evidence="8" type="ORF">FHR99_001493</name>
</gene>
<evidence type="ECO:0000256" key="5">
    <source>
        <dbReference type="ARBA" id="ARBA00023002"/>
    </source>
</evidence>
<keyword evidence="3" id="KW-0285">Flavoprotein</keyword>
<dbReference type="Gene3D" id="2.40.110.10">
    <property type="entry name" value="Butyryl-CoA Dehydrogenase, subunit A, domain 2"/>
    <property type="match status" value="1"/>
</dbReference>
<dbReference type="InterPro" id="IPR037069">
    <property type="entry name" value="AcylCoA_DH/ox_N_sf"/>
</dbReference>
<evidence type="ECO:0000256" key="1">
    <source>
        <dbReference type="ARBA" id="ARBA00001974"/>
    </source>
</evidence>
<proteinExistence type="inferred from homology"/>
<dbReference type="InterPro" id="IPR046373">
    <property type="entry name" value="Acyl-CoA_Oxase/DH_mid-dom_sf"/>
</dbReference>
<dbReference type="PANTHER" id="PTHR43884">
    <property type="entry name" value="ACYL-COA DEHYDROGENASE"/>
    <property type="match status" value="1"/>
</dbReference>
<dbReference type="InterPro" id="IPR036250">
    <property type="entry name" value="AcylCo_DH-like_C"/>
</dbReference>
<evidence type="ECO:0000256" key="2">
    <source>
        <dbReference type="ARBA" id="ARBA00009347"/>
    </source>
</evidence>
<dbReference type="GO" id="GO:0003995">
    <property type="term" value="F:acyl-CoA dehydrogenase activity"/>
    <property type="evidence" value="ECO:0007669"/>
    <property type="project" value="TreeGrafter"/>
</dbReference>
<organism evidence="8 9">
    <name type="scientific">Litorivivens lipolytica</name>
    <dbReference type="NCBI Taxonomy" id="1524264"/>
    <lineage>
        <taxon>Bacteria</taxon>
        <taxon>Pseudomonadati</taxon>
        <taxon>Pseudomonadota</taxon>
        <taxon>Gammaproteobacteria</taxon>
        <taxon>Litorivivens</taxon>
    </lineage>
</organism>
<dbReference type="InterPro" id="IPR009100">
    <property type="entry name" value="AcylCoA_DH/oxidase_NM_dom_sf"/>
</dbReference>
<dbReference type="PANTHER" id="PTHR43884:SF20">
    <property type="entry name" value="ACYL-COA DEHYDROGENASE FADE28"/>
    <property type="match status" value="1"/>
</dbReference>
<accession>A0A7W4W4G4</accession>
<reference evidence="8 9" key="1">
    <citation type="submission" date="2020-08" db="EMBL/GenBank/DDBJ databases">
        <title>Genomic Encyclopedia of Type Strains, Phase III (KMG-III): the genomes of soil and plant-associated and newly described type strains.</title>
        <authorList>
            <person name="Whitman W."/>
        </authorList>
    </citation>
    <scope>NUCLEOTIDE SEQUENCE [LARGE SCALE GENOMIC DNA]</scope>
    <source>
        <strain evidence="8 9">CECT 8654</strain>
    </source>
</reference>
<dbReference type="RefSeq" id="WP_183409890.1">
    <property type="nucleotide sequence ID" value="NZ_JACHWY010000001.1"/>
</dbReference>
<protein>
    <submittedName>
        <fullName evidence="8">Alkylation response protein AidB-like acyl-CoA dehydrogenase</fullName>
    </submittedName>
</protein>
<evidence type="ECO:0000256" key="3">
    <source>
        <dbReference type="ARBA" id="ARBA00022630"/>
    </source>
</evidence>
<dbReference type="Gene3D" id="1.10.540.10">
    <property type="entry name" value="Acyl-CoA dehydrogenase/oxidase, N-terminal domain"/>
    <property type="match status" value="1"/>
</dbReference>
<dbReference type="Gene3D" id="1.20.140.10">
    <property type="entry name" value="Butyryl-CoA Dehydrogenase, subunit A, domain 3"/>
    <property type="match status" value="1"/>
</dbReference>
<comment type="cofactor">
    <cofactor evidence="1">
        <name>FAD</name>
        <dbReference type="ChEBI" id="CHEBI:57692"/>
    </cofactor>
</comment>
<evidence type="ECO:0000259" key="6">
    <source>
        <dbReference type="Pfam" id="PF00441"/>
    </source>
</evidence>
<dbReference type="GO" id="GO:0050660">
    <property type="term" value="F:flavin adenine dinucleotide binding"/>
    <property type="evidence" value="ECO:0007669"/>
    <property type="project" value="InterPro"/>
</dbReference>
<dbReference type="InterPro" id="IPR013786">
    <property type="entry name" value="AcylCoA_DH/ox_N"/>
</dbReference>
<evidence type="ECO:0000259" key="7">
    <source>
        <dbReference type="Pfam" id="PF02771"/>
    </source>
</evidence>
<dbReference type="Pfam" id="PF00441">
    <property type="entry name" value="Acyl-CoA_dh_1"/>
    <property type="match status" value="1"/>
</dbReference>